<proteinExistence type="predicted"/>
<accession>A0A4Q2J0L5</accession>
<keyword evidence="2" id="KW-1185">Reference proteome</keyword>
<gene>
    <name evidence="1" type="ORF">EO081_06080</name>
</gene>
<dbReference type="OrthoDB" id="7652114at2"/>
<name>A0A4Q2J0L5_9SPHN</name>
<dbReference type="Proteomes" id="UP000292347">
    <property type="component" value="Unassembled WGS sequence"/>
</dbReference>
<dbReference type="InterPro" id="IPR045936">
    <property type="entry name" value="DUF6356"/>
</dbReference>
<protein>
    <recommendedName>
        <fullName evidence="3">Capsule biosynthesis protein</fullName>
    </recommendedName>
</protein>
<dbReference type="RefSeq" id="WP_129340973.1">
    <property type="nucleotide sequence ID" value="NZ_JACIDD010000001.1"/>
</dbReference>
<comment type="caution">
    <text evidence="1">The sequence shown here is derived from an EMBL/GenBank/DDBJ whole genome shotgun (WGS) entry which is preliminary data.</text>
</comment>
<dbReference type="Pfam" id="PF19883">
    <property type="entry name" value="DUF6356"/>
    <property type="match status" value="1"/>
</dbReference>
<organism evidence="1 2">
    <name type="scientific">Sphingomonas desiccabilis</name>
    <dbReference type="NCBI Taxonomy" id="429134"/>
    <lineage>
        <taxon>Bacteria</taxon>
        <taxon>Pseudomonadati</taxon>
        <taxon>Pseudomonadota</taxon>
        <taxon>Alphaproteobacteria</taxon>
        <taxon>Sphingomonadales</taxon>
        <taxon>Sphingomonadaceae</taxon>
        <taxon>Sphingomonas</taxon>
    </lineage>
</organism>
<reference evidence="1 2" key="1">
    <citation type="submission" date="2019-01" db="EMBL/GenBank/DDBJ databases">
        <title>Sphingomonas mucosissima sp. nov. and Sphingomonas desiccabilis sp. nov., from biological soil crusts in the Colorado Plateau, USA.</title>
        <authorList>
            <person name="Zhu D."/>
        </authorList>
    </citation>
    <scope>NUCLEOTIDE SEQUENCE [LARGE SCALE GENOMIC DNA]</scope>
    <source>
        <strain evidence="1 2">CP1D</strain>
    </source>
</reference>
<evidence type="ECO:0000313" key="2">
    <source>
        <dbReference type="Proteomes" id="UP000292347"/>
    </source>
</evidence>
<sequence length="81" mass="8723">MIGRLFTDHPRSVGESYAEHARTATHFGLAMLKGGAACLVHALVPAWFTRTGSNTVRQLHAEMTRRNAAAAAEGSALVYEI</sequence>
<evidence type="ECO:0008006" key="3">
    <source>
        <dbReference type="Google" id="ProtNLM"/>
    </source>
</evidence>
<dbReference type="AlphaFoldDB" id="A0A4Q2J0L5"/>
<evidence type="ECO:0000313" key="1">
    <source>
        <dbReference type="EMBL" id="RXZ35200.1"/>
    </source>
</evidence>
<dbReference type="EMBL" id="SDPT01000001">
    <property type="protein sequence ID" value="RXZ35200.1"/>
    <property type="molecule type" value="Genomic_DNA"/>
</dbReference>